<reference evidence="2" key="1">
    <citation type="submission" date="2020-05" db="UniProtKB">
        <authorList>
            <consortium name="EnsemblMetazoa"/>
        </authorList>
    </citation>
    <scope>IDENTIFICATION</scope>
    <source>
        <strain evidence="2">FUMOZ</strain>
    </source>
</reference>
<accession>A0A182RR06</accession>
<dbReference type="VEuPathDB" id="VectorBase:AFUN008701"/>
<dbReference type="EnsemblMetazoa" id="AFUN008701-RA">
    <property type="protein sequence ID" value="AFUN008701-PA"/>
    <property type="gene ID" value="AFUN008701"/>
</dbReference>
<evidence type="ECO:0000256" key="1">
    <source>
        <dbReference type="SAM" id="MobiDB-lite"/>
    </source>
</evidence>
<dbReference type="GO" id="GO:0007276">
    <property type="term" value="P:gamete generation"/>
    <property type="evidence" value="ECO:0007669"/>
    <property type="project" value="InterPro"/>
</dbReference>
<dbReference type="STRING" id="62324.A0A182RR06"/>
<dbReference type="PANTHER" id="PTHR35258:SF1">
    <property type="entry name" value="SPERMATOGENESIS-ASSOCIATED PROTEIN 22"/>
    <property type="match status" value="1"/>
</dbReference>
<protein>
    <submittedName>
        <fullName evidence="2">Uncharacterized protein</fullName>
    </submittedName>
</protein>
<sequence>MSYRRDTMHSNRSCPQTPAPRKDGQRFPMSAAILETPSIMSSFREPELKNRSSSAIEPPPKQFVMSFVSNDSLRSLNDSITFGENTSTQRHHTSRQNFNTSQALNGSFLDCSFTSNYTSLSSSLKRKMPLANSTSNVNISRTYMDSSTFNAATGLKNFHRTTASAAAGLNDTFHISSSSYDKRKLPPECGASKYIKPASTNIPKGCSSIAPSHPEANVSAQEAKTSLRIISGTIEHLQKTIREQGKLPLLLETVANVVSIKPGTRVKEKVILLRHRNHGPVMQGIFYEIDMVLPSLAPGDLVRCIGRLQSVGSRFQILKISRTTEHYNRAIVRLQTVSAFATKVRR</sequence>
<dbReference type="AlphaFoldDB" id="A0A182RR06"/>
<dbReference type="GO" id="GO:0051445">
    <property type="term" value="P:regulation of meiotic cell cycle"/>
    <property type="evidence" value="ECO:0007669"/>
    <property type="project" value="TreeGrafter"/>
</dbReference>
<dbReference type="GO" id="GO:0007129">
    <property type="term" value="P:homologous chromosome pairing at meiosis"/>
    <property type="evidence" value="ECO:0007669"/>
    <property type="project" value="InterPro"/>
</dbReference>
<feature type="region of interest" description="Disordered" evidence="1">
    <location>
        <begin position="1"/>
        <end position="26"/>
    </location>
</feature>
<organism evidence="2">
    <name type="scientific">Anopheles funestus</name>
    <name type="common">African malaria mosquito</name>
    <dbReference type="NCBI Taxonomy" id="62324"/>
    <lineage>
        <taxon>Eukaryota</taxon>
        <taxon>Metazoa</taxon>
        <taxon>Ecdysozoa</taxon>
        <taxon>Arthropoda</taxon>
        <taxon>Hexapoda</taxon>
        <taxon>Insecta</taxon>
        <taxon>Pterygota</taxon>
        <taxon>Neoptera</taxon>
        <taxon>Endopterygota</taxon>
        <taxon>Diptera</taxon>
        <taxon>Nematocera</taxon>
        <taxon>Culicoidea</taxon>
        <taxon>Culicidae</taxon>
        <taxon>Anophelinae</taxon>
        <taxon>Anopheles</taxon>
    </lineage>
</organism>
<proteinExistence type="predicted"/>
<dbReference type="PANTHER" id="PTHR35258">
    <property type="entry name" value="SPERMATOGENESIS-ASSOCIATED PROTEIN 22"/>
    <property type="match status" value="1"/>
</dbReference>
<dbReference type="VEuPathDB" id="VectorBase:AFUN2_011893"/>
<dbReference type="InterPro" id="IPR033536">
    <property type="entry name" value="Spata22"/>
</dbReference>
<evidence type="ECO:0000313" key="2">
    <source>
        <dbReference type="EnsemblMetazoa" id="AFUN008701-PA"/>
    </source>
</evidence>
<name>A0A182RR06_ANOFN</name>
<dbReference type="GO" id="GO:0000711">
    <property type="term" value="P:meiotic DNA repair synthesis"/>
    <property type="evidence" value="ECO:0007669"/>
    <property type="project" value="InterPro"/>
</dbReference>